<dbReference type="InterPro" id="IPR006143">
    <property type="entry name" value="RND_pump_MFP"/>
</dbReference>
<dbReference type="NCBIfam" id="TIGR01730">
    <property type="entry name" value="RND_mfp"/>
    <property type="match status" value="1"/>
</dbReference>
<dbReference type="PANTHER" id="PTHR32347:SF14">
    <property type="entry name" value="EFFLUX SYSTEM COMPONENT YKNX-RELATED"/>
    <property type="match status" value="1"/>
</dbReference>
<dbReference type="InterPro" id="IPR058792">
    <property type="entry name" value="Beta-barrel_RND_2"/>
</dbReference>
<evidence type="ECO:0000259" key="5">
    <source>
        <dbReference type="Pfam" id="PF25954"/>
    </source>
</evidence>
<dbReference type="InterPro" id="IPR058625">
    <property type="entry name" value="MdtA-like_BSH"/>
</dbReference>
<dbReference type="PATRIC" id="fig|1397108.4.peg.985"/>
<dbReference type="Gene3D" id="2.40.30.170">
    <property type="match status" value="1"/>
</dbReference>
<dbReference type="Gene3D" id="1.10.287.470">
    <property type="entry name" value="Helix hairpin bin"/>
    <property type="match status" value="1"/>
</dbReference>
<dbReference type="Pfam" id="PF25954">
    <property type="entry name" value="Beta-barrel_RND_2"/>
    <property type="match status" value="1"/>
</dbReference>
<sequence length="418" mass="43881">MSQTQRDIEAALGVGHAKRRFSKGAGWIASICVVAALALWWMQGSEDRSQITYITQSATRGELIVTVTATGTIEPTNLVEISSELSGTIVDVFADYNDVVSAGQVLAKLDTVQLDAQMAVQVASHAAAAAQLENARASLLEAQADFDIVKRLDERGVTSQANLTTAEAALSRAQANVASAQANLDLAQAQLEAQEAILSKATIVSPITGIVLDRAVDAGQIVAASLSAPELFTIAEDLSQMELQVDVAEADIGRISVGDIARFSVDAYDDETFPAQISMVRYASDSTDGLVTYKAILSVENDALLLRPGMTATADITVAQHSDVMLVPNAALRFAPPQVIEVEASDDEGGGGLLGLIMPSRTDTATRAVSNSTLWVLRDGVAVEINVERGDTDGLETIVADGALAVGDQVVIDMVEGQ</sequence>
<organism evidence="6 7">
    <name type="scientific">Celeribacter marinus</name>
    <dbReference type="NCBI Taxonomy" id="1397108"/>
    <lineage>
        <taxon>Bacteria</taxon>
        <taxon>Pseudomonadati</taxon>
        <taxon>Pseudomonadota</taxon>
        <taxon>Alphaproteobacteria</taxon>
        <taxon>Rhodobacterales</taxon>
        <taxon>Roseobacteraceae</taxon>
        <taxon>Celeribacter</taxon>
    </lineage>
</organism>
<dbReference type="InterPro" id="IPR050465">
    <property type="entry name" value="UPF0194_transport"/>
</dbReference>
<reference evidence="7" key="1">
    <citation type="submission" date="2015-05" db="EMBL/GenBank/DDBJ databases">
        <authorList>
            <person name="Oh H.-M."/>
            <person name="Yang J.-A."/>
            <person name="Cho J.-C."/>
            <person name="Kang I."/>
        </authorList>
    </citation>
    <scope>NUCLEOTIDE SEQUENCE [LARGE SCALE GENOMIC DNA]</scope>
    <source>
        <strain evidence="7">IMCC 12053</strain>
    </source>
</reference>
<dbReference type="PANTHER" id="PTHR32347">
    <property type="entry name" value="EFFLUX SYSTEM COMPONENT YKNX-RELATED"/>
    <property type="match status" value="1"/>
</dbReference>
<evidence type="ECO:0000313" key="6">
    <source>
        <dbReference type="EMBL" id="ALI54906.1"/>
    </source>
</evidence>
<evidence type="ECO:0000256" key="3">
    <source>
        <dbReference type="ARBA" id="ARBA00023054"/>
    </source>
</evidence>
<evidence type="ECO:0000259" key="4">
    <source>
        <dbReference type="Pfam" id="PF25917"/>
    </source>
</evidence>
<dbReference type="KEGG" id="cmar:IMCC12053_958"/>
<dbReference type="EMBL" id="CP012023">
    <property type="protein sequence ID" value="ALI54906.1"/>
    <property type="molecule type" value="Genomic_DNA"/>
</dbReference>
<evidence type="ECO:0000256" key="1">
    <source>
        <dbReference type="ARBA" id="ARBA00004196"/>
    </source>
</evidence>
<protein>
    <submittedName>
        <fullName evidence="6">Macrolide-specific efflux protein MacA</fullName>
    </submittedName>
</protein>
<evidence type="ECO:0000313" key="7">
    <source>
        <dbReference type="Proteomes" id="UP000064920"/>
    </source>
</evidence>
<dbReference type="GO" id="GO:0022857">
    <property type="term" value="F:transmembrane transporter activity"/>
    <property type="evidence" value="ECO:0007669"/>
    <property type="project" value="InterPro"/>
</dbReference>
<accession>A0A0P0A8N2</accession>
<name>A0A0P0A8N2_9RHOB</name>
<evidence type="ECO:0000256" key="2">
    <source>
        <dbReference type="ARBA" id="ARBA00009477"/>
    </source>
</evidence>
<keyword evidence="3" id="KW-0175">Coiled coil</keyword>
<dbReference type="Pfam" id="PF25917">
    <property type="entry name" value="BSH_RND"/>
    <property type="match status" value="1"/>
</dbReference>
<dbReference type="SUPFAM" id="SSF111369">
    <property type="entry name" value="HlyD-like secretion proteins"/>
    <property type="match status" value="1"/>
</dbReference>
<proteinExistence type="inferred from homology"/>
<dbReference type="STRING" id="1397108.IMCC12053_958"/>
<feature type="domain" description="CusB-like beta-barrel" evidence="5">
    <location>
        <begin position="243"/>
        <end position="317"/>
    </location>
</feature>
<keyword evidence="7" id="KW-1185">Reference proteome</keyword>
<dbReference type="RefSeq" id="WP_062216175.1">
    <property type="nucleotide sequence ID" value="NZ_CBFHKW010000025.1"/>
</dbReference>
<dbReference type="Proteomes" id="UP000064920">
    <property type="component" value="Chromosome"/>
</dbReference>
<dbReference type="AlphaFoldDB" id="A0A0P0A8N2"/>
<comment type="similarity">
    <text evidence="2">Belongs to the membrane fusion protein (MFP) (TC 8.A.1) family.</text>
</comment>
<dbReference type="Gene3D" id="2.40.50.100">
    <property type="match status" value="1"/>
</dbReference>
<comment type="subcellular location">
    <subcellularLocation>
        <location evidence="1">Cell envelope</location>
    </subcellularLocation>
</comment>
<dbReference type="OrthoDB" id="9791520at2"/>
<gene>
    <name evidence="6" type="ORF">IMCC12053_958</name>
</gene>
<feature type="domain" description="Multidrug resistance protein MdtA-like barrel-sandwich hybrid" evidence="4">
    <location>
        <begin position="78"/>
        <end position="228"/>
    </location>
</feature>
<dbReference type="GO" id="GO:0016020">
    <property type="term" value="C:membrane"/>
    <property type="evidence" value="ECO:0007669"/>
    <property type="project" value="InterPro"/>
</dbReference>
<dbReference type="GO" id="GO:0030313">
    <property type="term" value="C:cell envelope"/>
    <property type="evidence" value="ECO:0007669"/>
    <property type="project" value="UniProtKB-SubCell"/>
</dbReference>